<dbReference type="Pfam" id="PF26130">
    <property type="entry name" value="PB1-like"/>
    <property type="match status" value="1"/>
</dbReference>
<evidence type="ECO:0000256" key="1">
    <source>
        <dbReference type="SAM" id="MobiDB-lite"/>
    </source>
</evidence>
<proteinExistence type="predicted"/>
<protein>
    <recommendedName>
        <fullName evidence="2">PB1-like domain-containing protein</fullName>
    </recommendedName>
</protein>
<name>A0A0L9UVD4_PHAAN</name>
<feature type="domain" description="PB1-like" evidence="2">
    <location>
        <begin position="3"/>
        <end position="50"/>
    </location>
</feature>
<dbReference type="EMBL" id="CM003377">
    <property type="protein sequence ID" value="KOM46825.1"/>
    <property type="molecule type" value="Genomic_DNA"/>
</dbReference>
<dbReference type="AlphaFoldDB" id="A0A0L9UVD4"/>
<dbReference type="Proteomes" id="UP000053144">
    <property type="component" value="Chromosome 7"/>
</dbReference>
<reference evidence="4" key="1">
    <citation type="journal article" date="2015" name="Proc. Natl. Acad. Sci. U.S.A.">
        <title>Genome sequencing of adzuki bean (Vigna angularis) provides insight into high starch and low fat accumulation and domestication.</title>
        <authorList>
            <person name="Yang K."/>
            <person name="Tian Z."/>
            <person name="Chen C."/>
            <person name="Luo L."/>
            <person name="Zhao B."/>
            <person name="Wang Z."/>
            <person name="Yu L."/>
            <person name="Li Y."/>
            <person name="Sun Y."/>
            <person name="Li W."/>
            <person name="Chen Y."/>
            <person name="Li Y."/>
            <person name="Zhang Y."/>
            <person name="Ai D."/>
            <person name="Zhao J."/>
            <person name="Shang C."/>
            <person name="Ma Y."/>
            <person name="Wu B."/>
            <person name="Wang M."/>
            <person name="Gao L."/>
            <person name="Sun D."/>
            <person name="Zhang P."/>
            <person name="Guo F."/>
            <person name="Wang W."/>
            <person name="Li Y."/>
            <person name="Wang J."/>
            <person name="Varshney R.K."/>
            <person name="Wang J."/>
            <person name="Ling H.Q."/>
            <person name="Wan P."/>
        </authorList>
    </citation>
    <scope>NUCLEOTIDE SEQUENCE</scope>
    <source>
        <strain evidence="4">cv. Jingnong 6</strain>
    </source>
</reference>
<dbReference type="Gramene" id="KOM46825">
    <property type="protein sequence ID" value="KOM46825"/>
    <property type="gene ID" value="LR48_Vigan07g052900"/>
</dbReference>
<accession>A0A0L9UVD4</accession>
<feature type="region of interest" description="Disordered" evidence="1">
    <location>
        <begin position="97"/>
        <end position="167"/>
    </location>
</feature>
<gene>
    <name evidence="3" type="ORF">LR48_Vigan07g052900</name>
</gene>
<organism evidence="3 4">
    <name type="scientific">Phaseolus angularis</name>
    <name type="common">Azuki bean</name>
    <name type="synonym">Vigna angularis</name>
    <dbReference type="NCBI Taxonomy" id="3914"/>
    <lineage>
        <taxon>Eukaryota</taxon>
        <taxon>Viridiplantae</taxon>
        <taxon>Streptophyta</taxon>
        <taxon>Embryophyta</taxon>
        <taxon>Tracheophyta</taxon>
        <taxon>Spermatophyta</taxon>
        <taxon>Magnoliopsida</taxon>
        <taxon>eudicotyledons</taxon>
        <taxon>Gunneridae</taxon>
        <taxon>Pentapetalae</taxon>
        <taxon>rosids</taxon>
        <taxon>fabids</taxon>
        <taxon>Fabales</taxon>
        <taxon>Fabaceae</taxon>
        <taxon>Papilionoideae</taxon>
        <taxon>50 kb inversion clade</taxon>
        <taxon>NPAAA clade</taxon>
        <taxon>indigoferoid/millettioid clade</taxon>
        <taxon>Phaseoleae</taxon>
        <taxon>Vigna</taxon>
    </lineage>
</organism>
<feature type="compositionally biased region" description="Acidic residues" evidence="1">
    <location>
        <begin position="147"/>
        <end position="167"/>
    </location>
</feature>
<evidence type="ECO:0000259" key="2">
    <source>
        <dbReference type="Pfam" id="PF26130"/>
    </source>
</evidence>
<evidence type="ECO:0000313" key="4">
    <source>
        <dbReference type="Proteomes" id="UP000053144"/>
    </source>
</evidence>
<dbReference type="InterPro" id="IPR058594">
    <property type="entry name" value="PB1-like_dom_pln"/>
</dbReference>
<sequence length="193" mass="21725">MSNDRFEVVVHHGGTLIKEVPFNYIGGEICYWDIDPDTWSYFGVVGPAKSGEGSGVEVGVEAPVEVQQEVEEGPLHCGGDLERDDGVQVDTEELGGVEEEVEVHSEEEVELHSEEEVELHSEEEVKVHSEEEVELHNEKEVELHTEEEVEVDSEEEVEVDNEEEVEVDTEDKAHIIALDNSDSEYKMEDNDSF</sequence>
<evidence type="ECO:0000313" key="3">
    <source>
        <dbReference type="EMBL" id="KOM46825.1"/>
    </source>
</evidence>
<feature type="compositionally biased region" description="Basic and acidic residues" evidence="1">
    <location>
        <begin position="102"/>
        <end position="146"/>
    </location>
</feature>